<evidence type="ECO:0000256" key="4">
    <source>
        <dbReference type="ARBA" id="ARBA00022692"/>
    </source>
</evidence>
<evidence type="ECO:0000256" key="5">
    <source>
        <dbReference type="ARBA" id="ARBA00022737"/>
    </source>
</evidence>
<dbReference type="SUPFAM" id="SSF103506">
    <property type="entry name" value="Mitochondrial carrier"/>
    <property type="match status" value="1"/>
</dbReference>
<comment type="subcellular location">
    <subcellularLocation>
        <location evidence="1">Mitochondrion inner membrane</location>
        <topology evidence="1">Multi-pass membrane protein</topology>
    </subcellularLocation>
</comment>
<feature type="repeat" description="Solcar" evidence="10">
    <location>
        <begin position="11"/>
        <end position="135"/>
    </location>
</feature>
<dbReference type="InterPro" id="IPR045315">
    <property type="entry name" value="Mtm1-like"/>
</dbReference>
<sequence length="352" mass="39800">MSSDENRVNLKQRMVSALAGSLTTALILTPLDVVRIRLQQQELIPSCLCVDDLKTGESLAVKPLSSGKLFWQDECFHKIDCKATATRFTSTWEALMTISRTEGFTTLWRGLSLTLLMAIPGNVVYFSGYEVLKEKSFLRHNHPLLNPVFCGAFARMLAAATVAPLELIRTRFQSIPRSSTGISSLSMFKDLLKETRMELSVHGYRALYRGLLLTLWRDVPFSALYWGAYEYYKQHYWINTSIIYRSKSNSWEYFFNGLIGGGISGTIATLITHPFDVGKTRMQLEVLNSEKNDKKSTGGNKTTNIFRFLNNIRRTEGIKALYTGLVPRVAKVTPSCAIMISTYELSKKYFTS</sequence>
<organism evidence="13 14">
    <name type="scientific">Eremothecium sinecaudum</name>
    <dbReference type="NCBI Taxonomy" id="45286"/>
    <lineage>
        <taxon>Eukaryota</taxon>
        <taxon>Fungi</taxon>
        <taxon>Dikarya</taxon>
        <taxon>Ascomycota</taxon>
        <taxon>Saccharomycotina</taxon>
        <taxon>Saccharomycetes</taxon>
        <taxon>Saccharomycetales</taxon>
        <taxon>Saccharomycetaceae</taxon>
        <taxon>Eremothecium</taxon>
    </lineage>
</organism>
<dbReference type="Proteomes" id="UP000243052">
    <property type="component" value="Chromosome iii"/>
</dbReference>
<feature type="transmembrane region" description="Helical" evidence="12">
    <location>
        <begin position="145"/>
        <end position="168"/>
    </location>
</feature>
<dbReference type="InterPro" id="IPR023395">
    <property type="entry name" value="MCP_dom_sf"/>
</dbReference>
<keyword evidence="14" id="KW-1185">Reference proteome</keyword>
<keyword evidence="8" id="KW-0496">Mitochondrion</keyword>
<evidence type="ECO:0000313" key="13">
    <source>
        <dbReference type="EMBL" id="AMD19857.1"/>
    </source>
</evidence>
<dbReference type="PANTHER" id="PTHR45760">
    <property type="entry name" value="FI19922P1-RELATED"/>
    <property type="match status" value="1"/>
</dbReference>
<accession>A0A109UYV8</accession>
<dbReference type="GO" id="GO:1990542">
    <property type="term" value="P:mitochondrial transmembrane transport"/>
    <property type="evidence" value="ECO:0007669"/>
    <property type="project" value="InterPro"/>
</dbReference>
<dbReference type="STRING" id="45286.A0A109UYV8"/>
<evidence type="ECO:0000256" key="9">
    <source>
        <dbReference type="ARBA" id="ARBA00023136"/>
    </source>
</evidence>
<dbReference type="RefSeq" id="XP_017986853.1">
    <property type="nucleotide sequence ID" value="XM_018131259.1"/>
</dbReference>
<keyword evidence="5" id="KW-0677">Repeat</keyword>
<evidence type="ECO:0000256" key="10">
    <source>
        <dbReference type="PROSITE-ProRule" id="PRU00282"/>
    </source>
</evidence>
<name>A0A109UYV8_9SACH</name>
<keyword evidence="4 10" id="KW-0812">Transmembrane</keyword>
<evidence type="ECO:0000313" key="14">
    <source>
        <dbReference type="Proteomes" id="UP000243052"/>
    </source>
</evidence>
<evidence type="ECO:0000256" key="11">
    <source>
        <dbReference type="RuleBase" id="RU000488"/>
    </source>
</evidence>
<keyword evidence="3 11" id="KW-0813">Transport</keyword>
<evidence type="ECO:0000256" key="2">
    <source>
        <dbReference type="ARBA" id="ARBA00006375"/>
    </source>
</evidence>
<proteinExistence type="inferred from homology"/>
<feature type="transmembrane region" description="Helical" evidence="12">
    <location>
        <begin position="106"/>
        <end position="125"/>
    </location>
</feature>
<dbReference type="GO" id="GO:0005743">
    <property type="term" value="C:mitochondrial inner membrane"/>
    <property type="evidence" value="ECO:0007669"/>
    <property type="project" value="UniProtKB-SubCell"/>
</dbReference>
<dbReference type="InterPro" id="IPR018108">
    <property type="entry name" value="MCP_transmembrane"/>
</dbReference>
<evidence type="ECO:0000256" key="7">
    <source>
        <dbReference type="ARBA" id="ARBA00022989"/>
    </source>
</evidence>
<gene>
    <name evidence="13" type="ORF">AW171_hschr31711</name>
</gene>
<dbReference type="GeneID" id="28723075"/>
<dbReference type="OrthoDB" id="1747031at2759"/>
<dbReference type="PROSITE" id="PS50920">
    <property type="entry name" value="SOLCAR"/>
    <property type="match status" value="3"/>
</dbReference>
<keyword evidence="6" id="KW-0999">Mitochondrion inner membrane</keyword>
<evidence type="ECO:0000256" key="8">
    <source>
        <dbReference type="ARBA" id="ARBA00023128"/>
    </source>
</evidence>
<dbReference type="EMBL" id="CP014243">
    <property type="protein sequence ID" value="AMD19857.1"/>
    <property type="molecule type" value="Genomic_DNA"/>
</dbReference>
<evidence type="ECO:0000256" key="3">
    <source>
        <dbReference type="ARBA" id="ARBA00022448"/>
    </source>
</evidence>
<dbReference type="PRINTS" id="PR00926">
    <property type="entry name" value="MITOCARRIER"/>
</dbReference>
<reference evidence="13 14" key="1">
    <citation type="submission" date="2016-01" db="EMBL/GenBank/DDBJ databases">
        <title>Genome sequence of the yeast Holleya sinecauda.</title>
        <authorList>
            <person name="Dietrich F.S."/>
        </authorList>
    </citation>
    <scope>NUCLEOTIDE SEQUENCE [LARGE SCALE GENOMIC DNA]</scope>
    <source>
        <strain evidence="13 14">ATCC 58844</strain>
    </source>
</reference>
<dbReference type="Pfam" id="PF00153">
    <property type="entry name" value="Mito_carr"/>
    <property type="match status" value="3"/>
</dbReference>
<evidence type="ECO:0000256" key="12">
    <source>
        <dbReference type="SAM" id="Phobius"/>
    </source>
</evidence>
<feature type="repeat" description="Solcar" evidence="10">
    <location>
        <begin position="252"/>
        <end position="349"/>
    </location>
</feature>
<keyword evidence="7 12" id="KW-1133">Transmembrane helix</keyword>
<comment type="similarity">
    <text evidence="2 11">Belongs to the mitochondrial carrier (TC 2.A.29) family.</text>
</comment>
<dbReference type="InterPro" id="IPR002067">
    <property type="entry name" value="MCP"/>
</dbReference>
<evidence type="ECO:0000256" key="6">
    <source>
        <dbReference type="ARBA" id="ARBA00022792"/>
    </source>
</evidence>
<dbReference type="Gene3D" id="1.50.40.10">
    <property type="entry name" value="Mitochondrial carrier domain"/>
    <property type="match status" value="2"/>
</dbReference>
<feature type="repeat" description="Solcar" evidence="10">
    <location>
        <begin position="142"/>
        <end position="235"/>
    </location>
</feature>
<dbReference type="AlphaFoldDB" id="A0A109UYV8"/>
<evidence type="ECO:0000256" key="1">
    <source>
        <dbReference type="ARBA" id="ARBA00004448"/>
    </source>
</evidence>
<protein>
    <submittedName>
        <fullName evidence="13">HCL294Cp</fullName>
    </submittedName>
</protein>
<dbReference type="PANTHER" id="PTHR45760:SF2">
    <property type="entry name" value="FI19922P1-RELATED"/>
    <property type="match status" value="1"/>
</dbReference>
<feature type="transmembrane region" description="Helical" evidence="12">
    <location>
        <begin position="253"/>
        <end position="272"/>
    </location>
</feature>
<keyword evidence="9 10" id="KW-0472">Membrane</keyword>